<reference evidence="4 5" key="1">
    <citation type="journal article" date="2012" name="Stand. Genomic Sci.">
        <title>Complete genome sequence of Terriglobus saanensis type strain SP1PR4(T), an Acidobacteria from tundra soil.</title>
        <authorList>
            <person name="Rawat S.R."/>
            <person name="Mannisto M.K."/>
            <person name="Starovoytov V."/>
            <person name="Goodwin L."/>
            <person name="Nolan M."/>
            <person name="Hauser L."/>
            <person name="Land M."/>
            <person name="Davenport K.W."/>
            <person name="Woyke T."/>
            <person name="Haggblom M.M."/>
        </authorList>
    </citation>
    <scope>NUCLEOTIDE SEQUENCE</scope>
    <source>
        <strain evidence="5">ATCC BAA-1853 / DSM 23119 / SP1PR4</strain>
    </source>
</reference>
<sequence length="714" mass="77354">MGLRNQGSGPITSATAWSPRVQAVGWMTAGFLTCLALGQVPGVGGGWVSWLEWLLLIAIVVVGTPVLYRHARGEMLWRLRNKLTLTYLLIGLSPVVLFCALFGLAAYVAAGQFAIHLVTARMEGKLDRVAMENTSTAAHIANLITGNKAPPTEGEIPATTPEEEASALPVQTAVFLDGHAVGMHGAMGHDRTPLWLPQWFLQGKKDEAHALVLDGEHLSLAAIDRRRLLGGRTLIVIGSVPVDCELMGSVAEELGSASVVPGLSNREADDSDNAPGDKIVRRAEVKGSIIAGGEMPPKVNIGDLTVRFFSTVPTMQWDDGTPTVVPLNVQSRPSVLYRQLFGAALTGRSTSLLRFVFLAVCVFFAFLEIFALWMARRLSRTVTESVEALYDATVRIDQGDFQHRIDVQRTDQVADLCSSFNRMSASLGRLLDEQKEKERLQSELSIAQEVQANLFPVAELWVPGLDLYGVCRPARSVSGDYYDFLVFHRDTEHTNVPTGVGIALGDISGKGISAALLMANLHSAVRAYRFATEELVYSSSTLSGLNAPRGEEAITDGGEVFESPGRILALLNRHLYRSTQPEKYATLFLAHYNVETSKLTCSNAGHLPPIVLCADGSVRRLTKGGTVVGLMDGMHYDEETVTLSPGDLLIAFSDGVTEPENDFGEFGEERLIEVVQQMRDQPLAAIAAQVLDALDAWIGADEQPDDITLVLARA</sequence>
<dbReference type="GO" id="GO:0016791">
    <property type="term" value="F:phosphatase activity"/>
    <property type="evidence" value="ECO:0007669"/>
    <property type="project" value="TreeGrafter"/>
</dbReference>
<feature type="transmembrane region" description="Helical" evidence="2">
    <location>
        <begin position="21"/>
        <end position="41"/>
    </location>
</feature>
<dbReference type="Pfam" id="PF07228">
    <property type="entry name" value="SpoIIE"/>
    <property type="match status" value="1"/>
</dbReference>
<dbReference type="RefSeq" id="WP_013568295.1">
    <property type="nucleotide sequence ID" value="NC_014963.1"/>
</dbReference>
<dbReference type="CDD" id="cd06225">
    <property type="entry name" value="HAMP"/>
    <property type="match status" value="1"/>
</dbReference>
<dbReference type="HOGENOM" id="CLU_388719_0_0_0"/>
<dbReference type="PANTHER" id="PTHR43156">
    <property type="entry name" value="STAGE II SPORULATION PROTEIN E-RELATED"/>
    <property type="match status" value="1"/>
</dbReference>
<dbReference type="InterPro" id="IPR052016">
    <property type="entry name" value="Bact_Sigma-Reg"/>
</dbReference>
<feature type="transmembrane region" description="Helical" evidence="2">
    <location>
        <begin position="355"/>
        <end position="375"/>
    </location>
</feature>
<dbReference type="Pfam" id="PF00672">
    <property type="entry name" value="HAMP"/>
    <property type="match status" value="1"/>
</dbReference>
<accession>E8V471</accession>
<evidence type="ECO:0000313" key="4">
    <source>
        <dbReference type="EMBL" id="ADV82562.1"/>
    </source>
</evidence>
<dbReference type="GO" id="GO:0016020">
    <property type="term" value="C:membrane"/>
    <property type="evidence" value="ECO:0007669"/>
    <property type="project" value="InterPro"/>
</dbReference>
<gene>
    <name evidence="4" type="ordered locus">AciPR4_1755</name>
</gene>
<dbReference type="Proteomes" id="UP000006844">
    <property type="component" value="Chromosome"/>
</dbReference>
<dbReference type="SMART" id="SM00304">
    <property type="entry name" value="HAMP"/>
    <property type="match status" value="1"/>
</dbReference>
<dbReference type="PROSITE" id="PS50885">
    <property type="entry name" value="HAMP"/>
    <property type="match status" value="1"/>
</dbReference>
<dbReference type="EMBL" id="CP002467">
    <property type="protein sequence ID" value="ADV82562.1"/>
    <property type="molecule type" value="Genomic_DNA"/>
</dbReference>
<dbReference type="GO" id="GO:0007165">
    <property type="term" value="P:signal transduction"/>
    <property type="evidence" value="ECO:0007669"/>
    <property type="project" value="InterPro"/>
</dbReference>
<keyword evidence="2" id="KW-0472">Membrane</keyword>
<evidence type="ECO:0000313" key="5">
    <source>
        <dbReference type="Proteomes" id="UP000006844"/>
    </source>
</evidence>
<feature type="transmembrane region" description="Helical" evidence="2">
    <location>
        <begin position="88"/>
        <end position="110"/>
    </location>
</feature>
<dbReference type="eggNOG" id="COG2208">
    <property type="taxonomic scope" value="Bacteria"/>
</dbReference>
<proteinExistence type="predicted"/>
<name>E8V471_TERSS</name>
<dbReference type="PANTHER" id="PTHR43156:SF2">
    <property type="entry name" value="STAGE II SPORULATION PROTEIN E"/>
    <property type="match status" value="1"/>
</dbReference>
<dbReference type="STRING" id="401053.AciPR4_1755"/>
<dbReference type="SUPFAM" id="SSF81606">
    <property type="entry name" value="PP2C-like"/>
    <property type="match status" value="1"/>
</dbReference>
<dbReference type="SMART" id="SM00331">
    <property type="entry name" value="PP2C_SIG"/>
    <property type="match status" value="1"/>
</dbReference>
<feature type="transmembrane region" description="Helical" evidence="2">
    <location>
        <begin position="47"/>
        <end position="68"/>
    </location>
</feature>
<organism evidence="4 5">
    <name type="scientific">Terriglobus saanensis (strain ATCC BAA-1853 / DSM 23119 / SP1PR4)</name>
    <dbReference type="NCBI Taxonomy" id="401053"/>
    <lineage>
        <taxon>Bacteria</taxon>
        <taxon>Pseudomonadati</taxon>
        <taxon>Acidobacteriota</taxon>
        <taxon>Terriglobia</taxon>
        <taxon>Terriglobales</taxon>
        <taxon>Acidobacteriaceae</taxon>
        <taxon>Terriglobus</taxon>
    </lineage>
</organism>
<dbReference type="eggNOG" id="COG5000">
    <property type="taxonomic scope" value="Bacteria"/>
</dbReference>
<evidence type="ECO:0000259" key="3">
    <source>
        <dbReference type="PROSITE" id="PS50885"/>
    </source>
</evidence>
<dbReference type="OrthoDB" id="311592at2"/>
<keyword evidence="1" id="KW-0378">Hydrolase</keyword>
<protein>
    <submittedName>
        <fullName evidence="4">Protein serine/threonine phosphatase</fullName>
    </submittedName>
</protein>
<dbReference type="SUPFAM" id="SSF158472">
    <property type="entry name" value="HAMP domain-like"/>
    <property type="match status" value="1"/>
</dbReference>
<dbReference type="InterPro" id="IPR001932">
    <property type="entry name" value="PPM-type_phosphatase-like_dom"/>
</dbReference>
<dbReference type="InterPro" id="IPR036457">
    <property type="entry name" value="PPM-type-like_dom_sf"/>
</dbReference>
<evidence type="ECO:0000256" key="1">
    <source>
        <dbReference type="ARBA" id="ARBA00022801"/>
    </source>
</evidence>
<keyword evidence="5" id="KW-1185">Reference proteome</keyword>
<feature type="domain" description="HAMP" evidence="3">
    <location>
        <begin position="380"/>
        <end position="432"/>
    </location>
</feature>
<dbReference type="KEGG" id="tsa:AciPR4_1755"/>
<dbReference type="AlphaFoldDB" id="E8V471"/>
<dbReference type="InterPro" id="IPR003660">
    <property type="entry name" value="HAMP_dom"/>
</dbReference>
<evidence type="ECO:0000256" key="2">
    <source>
        <dbReference type="SAM" id="Phobius"/>
    </source>
</evidence>
<dbReference type="Gene3D" id="3.60.40.10">
    <property type="entry name" value="PPM-type phosphatase domain"/>
    <property type="match status" value="1"/>
</dbReference>
<dbReference type="Gene3D" id="6.10.340.10">
    <property type="match status" value="1"/>
</dbReference>
<keyword evidence="2" id="KW-1133">Transmembrane helix</keyword>
<keyword evidence="2" id="KW-0812">Transmembrane</keyword>